<feature type="compositionally biased region" description="Acidic residues" evidence="1">
    <location>
        <begin position="148"/>
        <end position="161"/>
    </location>
</feature>
<gene>
    <name evidence="2" type="ORF">BD626DRAFT_485862</name>
</gene>
<dbReference type="AlphaFoldDB" id="A0A550CM21"/>
<sequence>MLPLHAFTAQIYEEMEKTFQQISDSSAGAEDELVALDDLPLDLPVHDEIEDLLSGVDARLLVLAQEQEAAQENAVHARGVRKEGLYGPMADRRFPSQWCYEDDTPPTSPEEFIAEPKAIVAEREATATEPTTPRAAVRRVRFLLPEEEGEVWPGSPDEEPPLDTVSGWRRQGHGGPMGNRRHVKHWSLTSGLQEDDAPTYTPKQLAEKANAGTSRMRSELPDGEKENVRPQSVTTVVKEPQDAAPRTLKQGLDIPADDRRSLEEWCSEDTDEDAGPAAPSAPGPVLVAASQEPTKAAQVGAPRTPKKAGLYGNQRRIPSRLNNDAVRRKDY</sequence>
<dbReference type="EMBL" id="VDMD01000004">
    <property type="protein sequence ID" value="TRM65804.1"/>
    <property type="molecule type" value="Genomic_DNA"/>
</dbReference>
<proteinExistence type="predicted"/>
<feature type="region of interest" description="Disordered" evidence="1">
    <location>
        <begin position="148"/>
        <end position="331"/>
    </location>
</feature>
<name>A0A550CM21_9AGAR</name>
<keyword evidence="3" id="KW-1185">Reference proteome</keyword>
<feature type="compositionally biased region" description="Basic and acidic residues" evidence="1">
    <location>
        <begin position="216"/>
        <end position="228"/>
    </location>
</feature>
<evidence type="ECO:0000256" key="1">
    <source>
        <dbReference type="SAM" id="MobiDB-lite"/>
    </source>
</evidence>
<feature type="compositionally biased region" description="Acidic residues" evidence="1">
    <location>
        <begin position="265"/>
        <end position="274"/>
    </location>
</feature>
<accession>A0A550CM21</accession>
<feature type="compositionally biased region" description="Low complexity" evidence="1">
    <location>
        <begin position="275"/>
        <end position="290"/>
    </location>
</feature>
<organism evidence="2 3">
    <name type="scientific">Schizophyllum amplum</name>
    <dbReference type="NCBI Taxonomy" id="97359"/>
    <lineage>
        <taxon>Eukaryota</taxon>
        <taxon>Fungi</taxon>
        <taxon>Dikarya</taxon>
        <taxon>Basidiomycota</taxon>
        <taxon>Agaricomycotina</taxon>
        <taxon>Agaricomycetes</taxon>
        <taxon>Agaricomycetidae</taxon>
        <taxon>Agaricales</taxon>
        <taxon>Schizophyllaceae</taxon>
        <taxon>Schizophyllum</taxon>
    </lineage>
</organism>
<reference evidence="2 3" key="1">
    <citation type="journal article" date="2019" name="New Phytol.">
        <title>Comparative genomics reveals unique wood-decay strategies and fruiting body development in the Schizophyllaceae.</title>
        <authorList>
            <person name="Almasi E."/>
            <person name="Sahu N."/>
            <person name="Krizsan K."/>
            <person name="Balint B."/>
            <person name="Kovacs G.M."/>
            <person name="Kiss B."/>
            <person name="Cseklye J."/>
            <person name="Drula E."/>
            <person name="Henrissat B."/>
            <person name="Nagy I."/>
            <person name="Chovatia M."/>
            <person name="Adam C."/>
            <person name="LaButti K."/>
            <person name="Lipzen A."/>
            <person name="Riley R."/>
            <person name="Grigoriev I.V."/>
            <person name="Nagy L.G."/>
        </authorList>
    </citation>
    <scope>NUCLEOTIDE SEQUENCE [LARGE SCALE GENOMIC DNA]</scope>
    <source>
        <strain evidence="2 3">NL-1724</strain>
    </source>
</reference>
<evidence type="ECO:0000313" key="2">
    <source>
        <dbReference type="EMBL" id="TRM65804.1"/>
    </source>
</evidence>
<protein>
    <submittedName>
        <fullName evidence="2">Uncharacterized protein</fullName>
    </submittedName>
</protein>
<dbReference type="Proteomes" id="UP000320762">
    <property type="component" value="Unassembled WGS sequence"/>
</dbReference>
<comment type="caution">
    <text evidence="2">The sequence shown here is derived from an EMBL/GenBank/DDBJ whole genome shotgun (WGS) entry which is preliminary data.</text>
</comment>
<evidence type="ECO:0000313" key="3">
    <source>
        <dbReference type="Proteomes" id="UP000320762"/>
    </source>
</evidence>